<dbReference type="AlphaFoldDB" id="A0A0B2B2J0"/>
<gene>
    <name evidence="3" type="ORF">CLV56_3604</name>
</gene>
<dbReference type="Gene3D" id="3.90.180.10">
    <property type="entry name" value="Medium-chain alcohol dehydrogenases, catalytic domain"/>
    <property type="match status" value="1"/>
</dbReference>
<dbReference type="Proteomes" id="UP000230842">
    <property type="component" value="Unassembled WGS sequence"/>
</dbReference>
<dbReference type="Pfam" id="PF00107">
    <property type="entry name" value="ADH_zinc_N"/>
    <property type="match status" value="1"/>
</dbReference>
<dbReference type="FunFam" id="3.40.50.720:FF:000121">
    <property type="entry name" value="Prostaglandin reductase 2"/>
    <property type="match status" value="1"/>
</dbReference>
<evidence type="ECO:0000256" key="1">
    <source>
        <dbReference type="ARBA" id="ARBA00023002"/>
    </source>
</evidence>
<evidence type="ECO:0000313" key="4">
    <source>
        <dbReference type="Proteomes" id="UP000230842"/>
    </source>
</evidence>
<dbReference type="Pfam" id="PF16884">
    <property type="entry name" value="ADH_N_2"/>
    <property type="match status" value="1"/>
</dbReference>
<dbReference type="SUPFAM" id="SSF51735">
    <property type="entry name" value="NAD(P)-binding Rossmann-fold domains"/>
    <property type="match status" value="1"/>
</dbReference>
<dbReference type="InterPro" id="IPR036291">
    <property type="entry name" value="NAD(P)-bd_dom_sf"/>
</dbReference>
<keyword evidence="4" id="KW-1185">Reference proteome</keyword>
<protein>
    <recommendedName>
        <fullName evidence="2">Enoyl reductase (ER) domain-containing protein</fullName>
    </recommendedName>
</protein>
<dbReference type="GO" id="GO:0016628">
    <property type="term" value="F:oxidoreductase activity, acting on the CH-CH group of donors, NAD or NADP as acceptor"/>
    <property type="evidence" value="ECO:0007669"/>
    <property type="project" value="InterPro"/>
</dbReference>
<dbReference type="RefSeq" id="WP_039369065.1">
    <property type="nucleotide sequence ID" value="NZ_PGEZ01000002.1"/>
</dbReference>
<feature type="domain" description="Enoyl reductase (ER)" evidence="2">
    <location>
        <begin position="17"/>
        <end position="329"/>
    </location>
</feature>
<organism evidence="3 4">
    <name type="scientific">Mumia flava</name>
    <dbReference type="NCBI Taxonomy" id="1348852"/>
    <lineage>
        <taxon>Bacteria</taxon>
        <taxon>Bacillati</taxon>
        <taxon>Actinomycetota</taxon>
        <taxon>Actinomycetes</taxon>
        <taxon>Propionibacteriales</taxon>
        <taxon>Nocardioidaceae</taxon>
        <taxon>Mumia</taxon>
    </lineage>
</organism>
<dbReference type="InterPro" id="IPR011032">
    <property type="entry name" value="GroES-like_sf"/>
</dbReference>
<dbReference type="Gene3D" id="3.40.50.720">
    <property type="entry name" value="NAD(P)-binding Rossmann-like Domain"/>
    <property type="match status" value="1"/>
</dbReference>
<evidence type="ECO:0000313" key="3">
    <source>
        <dbReference type="EMBL" id="PJJ54100.1"/>
    </source>
</evidence>
<dbReference type="PANTHER" id="PTHR43205">
    <property type="entry name" value="PROSTAGLANDIN REDUCTASE"/>
    <property type="match status" value="1"/>
</dbReference>
<dbReference type="OrthoDB" id="9805663at2"/>
<dbReference type="SMART" id="SM00829">
    <property type="entry name" value="PKS_ER"/>
    <property type="match status" value="1"/>
</dbReference>
<dbReference type="InterPro" id="IPR041694">
    <property type="entry name" value="ADH_N_2"/>
</dbReference>
<comment type="caution">
    <text evidence="3">The sequence shown here is derived from an EMBL/GenBank/DDBJ whole genome shotgun (WGS) entry which is preliminary data.</text>
</comment>
<dbReference type="InterPro" id="IPR020843">
    <property type="entry name" value="ER"/>
</dbReference>
<dbReference type="InterPro" id="IPR013149">
    <property type="entry name" value="ADH-like_C"/>
</dbReference>
<dbReference type="PANTHER" id="PTHR43205:SF7">
    <property type="entry name" value="PROSTAGLANDIN REDUCTASE 1"/>
    <property type="match status" value="1"/>
</dbReference>
<proteinExistence type="predicted"/>
<dbReference type="CDD" id="cd05288">
    <property type="entry name" value="PGDH"/>
    <property type="match status" value="1"/>
</dbReference>
<name>A0A0B2B2J0_9ACTN</name>
<dbReference type="InterPro" id="IPR045010">
    <property type="entry name" value="MDR_fam"/>
</dbReference>
<keyword evidence="1" id="KW-0560">Oxidoreductase</keyword>
<evidence type="ECO:0000259" key="2">
    <source>
        <dbReference type="SMART" id="SM00829"/>
    </source>
</evidence>
<sequence length="331" mass="34769">MNGREIHLASRPLGWPSESDFVLAEVAVPEPGPGELLIRNEVMSVDPYMRGRMNEIPSYVTPFEIGRPLEGGAVGKVVESGSAEFAAGDVVLHQAGWREYALVADDAATTVDVTLGPASAYLGVLGMPGLTAYAGILEVASMVPGEVVLVSAAAGAVGSAAGQIARLRGAARVVGSAGSAMKLEYLRSIGFDAAFDYRDGALRRSLRRAAPDGIDVYFDNVGGQQLEVAIGALRPHGRVAMCGAISMYNAEEPPAAPRNLALCMGKRLTLRGFLAGDFAHLRETFVAEASAWLRAGELHYRETVVDGLAAAPGAFLDMMRGGNVGKMLVRL</sequence>
<dbReference type="SUPFAM" id="SSF50129">
    <property type="entry name" value="GroES-like"/>
    <property type="match status" value="2"/>
</dbReference>
<reference evidence="3 4" key="1">
    <citation type="submission" date="2017-11" db="EMBL/GenBank/DDBJ databases">
        <title>Genomic Encyclopedia of Archaeal and Bacterial Type Strains, Phase II (KMG-II): From Individual Species to Whole Genera.</title>
        <authorList>
            <person name="Goeker M."/>
        </authorList>
    </citation>
    <scope>NUCLEOTIDE SEQUENCE [LARGE SCALE GENOMIC DNA]</scope>
    <source>
        <strain evidence="3 4">DSM 27763</strain>
    </source>
</reference>
<dbReference type="EMBL" id="PGEZ01000002">
    <property type="protein sequence ID" value="PJJ54100.1"/>
    <property type="molecule type" value="Genomic_DNA"/>
</dbReference>
<accession>A0A0B2B2J0</accession>